<dbReference type="RefSeq" id="WP_189901961.1">
    <property type="nucleotide sequence ID" value="NZ_BNBC01000017.1"/>
</dbReference>
<dbReference type="Proteomes" id="UP000641386">
    <property type="component" value="Unassembled WGS sequence"/>
</dbReference>
<keyword evidence="3" id="KW-1185">Reference proteome</keyword>
<gene>
    <name evidence="2" type="ORF">GCM10014715_39160</name>
</gene>
<comment type="caution">
    <text evidence="2">The sequence shown here is derived from an EMBL/GenBank/DDBJ whole genome shotgun (WGS) entry which is preliminary data.</text>
</comment>
<accession>A0A919A0F0</accession>
<sequence>MNQINALCARLGERAAGSWQEESAVWLLATHGHWLPELQRARLIVDDGEGSSRVAWRLVAAACLNAGDGTLSGTIEAWQVLRLACVLTGRHVLSLGNLYTLDEHNMRLALHAMAWAAGGHAWAASLGLLPPAHEAETPSGRVRCEAHPGVHNQSRDCRHPHYAGVDGPEPQVGHPYRVTD</sequence>
<reference evidence="2" key="1">
    <citation type="journal article" date="2014" name="Int. J. Syst. Evol. Microbiol.">
        <title>Complete genome sequence of Corynebacterium casei LMG S-19264T (=DSM 44701T), isolated from a smear-ripened cheese.</title>
        <authorList>
            <consortium name="US DOE Joint Genome Institute (JGI-PGF)"/>
            <person name="Walter F."/>
            <person name="Albersmeier A."/>
            <person name="Kalinowski J."/>
            <person name="Ruckert C."/>
        </authorList>
    </citation>
    <scope>NUCLEOTIDE SEQUENCE</scope>
    <source>
        <strain evidence="2">JCM 3302</strain>
    </source>
</reference>
<proteinExistence type="predicted"/>
<evidence type="ECO:0000313" key="3">
    <source>
        <dbReference type="Proteomes" id="UP000641386"/>
    </source>
</evidence>
<evidence type="ECO:0000256" key="1">
    <source>
        <dbReference type="SAM" id="MobiDB-lite"/>
    </source>
</evidence>
<organism evidence="2 3">
    <name type="scientific">Streptomyces spiralis</name>
    <dbReference type="NCBI Taxonomy" id="66376"/>
    <lineage>
        <taxon>Bacteria</taxon>
        <taxon>Bacillati</taxon>
        <taxon>Actinomycetota</taxon>
        <taxon>Actinomycetes</taxon>
        <taxon>Kitasatosporales</taxon>
        <taxon>Streptomycetaceae</taxon>
        <taxon>Streptomyces</taxon>
    </lineage>
</organism>
<dbReference type="EMBL" id="BNBC01000017">
    <property type="protein sequence ID" value="GHE79976.1"/>
    <property type="molecule type" value="Genomic_DNA"/>
</dbReference>
<reference evidence="2" key="2">
    <citation type="submission" date="2020-09" db="EMBL/GenBank/DDBJ databases">
        <authorList>
            <person name="Sun Q."/>
            <person name="Ohkuma M."/>
        </authorList>
    </citation>
    <scope>NUCLEOTIDE SEQUENCE</scope>
    <source>
        <strain evidence="2">JCM 3302</strain>
    </source>
</reference>
<feature type="compositionally biased region" description="Basic and acidic residues" evidence="1">
    <location>
        <begin position="150"/>
        <end position="159"/>
    </location>
</feature>
<evidence type="ECO:0000313" key="2">
    <source>
        <dbReference type="EMBL" id="GHE79976.1"/>
    </source>
</evidence>
<protein>
    <submittedName>
        <fullName evidence="2">Uncharacterized protein</fullName>
    </submittedName>
</protein>
<name>A0A919A0F0_9ACTN</name>
<feature type="region of interest" description="Disordered" evidence="1">
    <location>
        <begin position="150"/>
        <end position="180"/>
    </location>
</feature>
<dbReference type="AlphaFoldDB" id="A0A919A0F0"/>